<reference evidence="2" key="1">
    <citation type="journal article" date="2023" name="GigaByte">
        <title>Genome assembly of the bearded iris, Iris pallida Lam.</title>
        <authorList>
            <person name="Bruccoleri R.E."/>
            <person name="Oakeley E.J."/>
            <person name="Faust A.M.E."/>
            <person name="Altorfer M."/>
            <person name="Dessus-Babus S."/>
            <person name="Burckhardt D."/>
            <person name="Oertli M."/>
            <person name="Naumann U."/>
            <person name="Petersen F."/>
            <person name="Wong J."/>
        </authorList>
    </citation>
    <scope>NUCLEOTIDE SEQUENCE</scope>
    <source>
        <strain evidence="2">GSM-AAB239-AS_SAM_17_03QT</strain>
    </source>
</reference>
<reference evidence="2" key="2">
    <citation type="submission" date="2023-04" db="EMBL/GenBank/DDBJ databases">
        <authorList>
            <person name="Bruccoleri R.E."/>
            <person name="Oakeley E.J."/>
            <person name="Faust A.-M."/>
            <person name="Dessus-Babus S."/>
            <person name="Altorfer M."/>
            <person name="Burckhardt D."/>
            <person name="Oertli M."/>
            <person name="Naumann U."/>
            <person name="Petersen F."/>
            <person name="Wong J."/>
        </authorList>
    </citation>
    <scope>NUCLEOTIDE SEQUENCE</scope>
    <source>
        <strain evidence="2">GSM-AAB239-AS_SAM_17_03QT</strain>
        <tissue evidence="2">Leaf</tissue>
    </source>
</reference>
<name>A0AAX6GUU7_IRIPA</name>
<evidence type="ECO:0000256" key="1">
    <source>
        <dbReference type="SAM" id="MobiDB-lite"/>
    </source>
</evidence>
<feature type="region of interest" description="Disordered" evidence="1">
    <location>
        <begin position="56"/>
        <end position="109"/>
    </location>
</feature>
<dbReference type="AlphaFoldDB" id="A0AAX6GUU7"/>
<feature type="compositionally biased region" description="Polar residues" evidence="1">
    <location>
        <begin position="91"/>
        <end position="109"/>
    </location>
</feature>
<feature type="compositionally biased region" description="Polar residues" evidence="1">
    <location>
        <begin position="56"/>
        <end position="66"/>
    </location>
</feature>
<dbReference type="Proteomes" id="UP001140949">
    <property type="component" value="Unassembled WGS sequence"/>
</dbReference>
<dbReference type="EMBL" id="JANAVB010016197">
    <property type="protein sequence ID" value="KAJ6832097.1"/>
    <property type="molecule type" value="Genomic_DNA"/>
</dbReference>
<proteinExistence type="predicted"/>
<sequence>MFPSGIKQLRPILFEGFTTTRGDGDGGSPLRSNDSAIFSEEAPWRWRGFTSQATTMATGSITSGNQPWRWGPSHGERRRQLGSISAEYDSSPMTTVRGSLQQPSPTASMSNRVLYNEQTYFIFDDSLP</sequence>
<keyword evidence="3" id="KW-1185">Reference proteome</keyword>
<organism evidence="2 3">
    <name type="scientific">Iris pallida</name>
    <name type="common">Sweet iris</name>
    <dbReference type="NCBI Taxonomy" id="29817"/>
    <lineage>
        <taxon>Eukaryota</taxon>
        <taxon>Viridiplantae</taxon>
        <taxon>Streptophyta</taxon>
        <taxon>Embryophyta</taxon>
        <taxon>Tracheophyta</taxon>
        <taxon>Spermatophyta</taxon>
        <taxon>Magnoliopsida</taxon>
        <taxon>Liliopsida</taxon>
        <taxon>Asparagales</taxon>
        <taxon>Iridaceae</taxon>
        <taxon>Iridoideae</taxon>
        <taxon>Irideae</taxon>
        <taxon>Iris</taxon>
    </lineage>
</organism>
<comment type="caution">
    <text evidence="2">The sequence shown here is derived from an EMBL/GenBank/DDBJ whole genome shotgun (WGS) entry which is preliminary data.</text>
</comment>
<evidence type="ECO:0000313" key="3">
    <source>
        <dbReference type="Proteomes" id="UP001140949"/>
    </source>
</evidence>
<gene>
    <name evidence="2" type="ORF">M6B38_345540</name>
</gene>
<protein>
    <submittedName>
        <fullName evidence="2">Uncharacterized protein</fullName>
    </submittedName>
</protein>
<evidence type="ECO:0000313" key="2">
    <source>
        <dbReference type="EMBL" id="KAJ6832097.1"/>
    </source>
</evidence>
<accession>A0AAX6GUU7</accession>